<evidence type="ECO:0000256" key="1">
    <source>
        <dbReference type="ARBA" id="ARBA00007957"/>
    </source>
</evidence>
<dbReference type="GO" id="GO:1900376">
    <property type="term" value="P:regulation of secondary metabolite biosynthetic process"/>
    <property type="evidence" value="ECO:0007669"/>
    <property type="project" value="TreeGrafter"/>
</dbReference>
<comment type="cofactor">
    <cofactor evidence="7">
        <name>Zn(2+)</name>
        <dbReference type="ChEBI" id="CHEBI:29105"/>
    </cofactor>
    <text evidence="7">Binds 1 zinc ion per subunit.</text>
</comment>
<proteinExistence type="inferred from homology"/>
<keyword evidence="7" id="KW-0479">Metal-binding</keyword>
<gene>
    <name evidence="9" type="ORF">HIJ39_17840</name>
</gene>
<dbReference type="GO" id="GO:0045892">
    <property type="term" value="P:negative regulation of DNA-templated transcription"/>
    <property type="evidence" value="ECO:0007669"/>
    <property type="project" value="TreeGrafter"/>
</dbReference>
<dbReference type="PANTHER" id="PTHR33202">
    <property type="entry name" value="ZINC UPTAKE REGULATION PROTEIN"/>
    <property type="match status" value="1"/>
</dbReference>
<dbReference type="Proteomes" id="UP000533476">
    <property type="component" value="Unassembled WGS sequence"/>
</dbReference>
<keyword evidence="2" id="KW-0678">Repressor</keyword>
<feature type="binding site" evidence="7">
    <location>
        <position position="90"/>
    </location>
    <ligand>
        <name>Zn(2+)</name>
        <dbReference type="ChEBI" id="CHEBI:29105"/>
    </ligand>
</feature>
<keyword evidence="6" id="KW-0804">Transcription</keyword>
<evidence type="ECO:0000256" key="5">
    <source>
        <dbReference type="ARBA" id="ARBA00023125"/>
    </source>
</evidence>
<evidence type="ECO:0000313" key="10">
    <source>
        <dbReference type="Proteomes" id="UP000533476"/>
    </source>
</evidence>
<evidence type="ECO:0000313" key="9">
    <source>
        <dbReference type="EMBL" id="NMP24197.1"/>
    </source>
</evidence>
<organism evidence="9 10">
    <name type="scientific">Sulfobacillus harzensis</name>
    <dbReference type="NCBI Taxonomy" id="2729629"/>
    <lineage>
        <taxon>Bacteria</taxon>
        <taxon>Bacillati</taxon>
        <taxon>Bacillota</taxon>
        <taxon>Clostridia</taxon>
        <taxon>Eubacteriales</taxon>
        <taxon>Clostridiales Family XVII. Incertae Sedis</taxon>
        <taxon>Sulfobacillus</taxon>
    </lineage>
</organism>
<dbReference type="SUPFAM" id="SSF46785">
    <property type="entry name" value="Winged helix' DNA-binding domain"/>
    <property type="match status" value="1"/>
</dbReference>
<dbReference type="Gene3D" id="1.10.10.10">
    <property type="entry name" value="Winged helix-like DNA-binding domain superfamily/Winged helix DNA-binding domain"/>
    <property type="match status" value="1"/>
</dbReference>
<dbReference type="InterPro" id="IPR002481">
    <property type="entry name" value="FUR"/>
</dbReference>
<keyword evidence="10" id="KW-1185">Reference proteome</keyword>
<dbReference type="AlphaFoldDB" id="A0A7Y0Q434"/>
<comment type="similarity">
    <text evidence="1">Belongs to the Fur family.</text>
</comment>
<dbReference type="PANTHER" id="PTHR33202:SF7">
    <property type="entry name" value="FERRIC UPTAKE REGULATION PROTEIN"/>
    <property type="match status" value="1"/>
</dbReference>
<feature type="binding site" evidence="8">
    <location>
        <position position="86"/>
    </location>
    <ligand>
        <name>Fe cation</name>
        <dbReference type="ChEBI" id="CHEBI:24875"/>
    </ligand>
</feature>
<keyword evidence="8" id="KW-0408">Iron</keyword>
<keyword evidence="5" id="KW-0238">DNA-binding</keyword>
<evidence type="ECO:0000256" key="7">
    <source>
        <dbReference type="PIRSR" id="PIRSR602481-1"/>
    </source>
</evidence>
<evidence type="ECO:0000256" key="6">
    <source>
        <dbReference type="ARBA" id="ARBA00023163"/>
    </source>
</evidence>
<dbReference type="Gene3D" id="3.30.1490.190">
    <property type="match status" value="1"/>
</dbReference>
<name>A0A7Y0Q434_9FIRM</name>
<dbReference type="GO" id="GO:0000976">
    <property type="term" value="F:transcription cis-regulatory region binding"/>
    <property type="evidence" value="ECO:0007669"/>
    <property type="project" value="TreeGrafter"/>
</dbReference>
<dbReference type="GO" id="GO:0003700">
    <property type="term" value="F:DNA-binding transcription factor activity"/>
    <property type="evidence" value="ECO:0007669"/>
    <property type="project" value="InterPro"/>
</dbReference>
<dbReference type="Pfam" id="PF01475">
    <property type="entry name" value="FUR"/>
    <property type="match status" value="1"/>
</dbReference>
<feature type="binding site" evidence="7">
    <location>
        <position position="128"/>
    </location>
    <ligand>
        <name>Zn(2+)</name>
        <dbReference type="ChEBI" id="CHEBI:29105"/>
    </ligand>
</feature>
<reference evidence="9 10" key="1">
    <citation type="submission" date="2020-04" db="EMBL/GenBank/DDBJ databases">
        <authorList>
            <person name="Zhang R."/>
            <person name="Schippers A."/>
        </authorList>
    </citation>
    <scope>NUCLEOTIDE SEQUENCE [LARGE SCALE GENOMIC DNA]</scope>
    <source>
        <strain evidence="9 10">DSM 109850</strain>
    </source>
</reference>
<dbReference type="InterPro" id="IPR043135">
    <property type="entry name" value="Fur_C"/>
</dbReference>
<feature type="binding site" evidence="7">
    <location>
        <position position="131"/>
    </location>
    <ligand>
        <name>Zn(2+)</name>
        <dbReference type="ChEBI" id="CHEBI:29105"/>
    </ligand>
</feature>
<evidence type="ECO:0000256" key="2">
    <source>
        <dbReference type="ARBA" id="ARBA00022491"/>
    </source>
</evidence>
<comment type="caution">
    <text evidence="9">The sequence shown here is derived from an EMBL/GenBank/DDBJ whole genome shotgun (WGS) entry which is preliminary data.</text>
</comment>
<dbReference type="CDD" id="cd07153">
    <property type="entry name" value="Fur_like"/>
    <property type="match status" value="1"/>
</dbReference>
<comment type="cofactor">
    <cofactor evidence="8">
        <name>Mn(2+)</name>
        <dbReference type="ChEBI" id="CHEBI:29035"/>
    </cofactor>
    <cofactor evidence="8">
        <name>Fe(2+)</name>
        <dbReference type="ChEBI" id="CHEBI:29033"/>
    </cofactor>
    <text evidence="8">Binds 1 Mn(2+) or Fe(2+) ion per subunit.</text>
</comment>
<dbReference type="GO" id="GO:0008270">
    <property type="term" value="F:zinc ion binding"/>
    <property type="evidence" value="ECO:0007669"/>
    <property type="project" value="TreeGrafter"/>
</dbReference>
<feature type="binding site" evidence="7">
    <location>
        <position position="93"/>
    </location>
    <ligand>
        <name>Zn(2+)</name>
        <dbReference type="ChEBI" id="CHEBI:29105"/>
    </ligand>
</feature>
<dbReference type="EMBL" id="JABBVZ010000091">
    <property type="protein sequence ID" value="NMP24197.1"/>
    <property type="molecule type" value="Genomic_DNA"/>
</dbReference>
<dbReference type="RefSeq" id="WP_169102097.1">
    <property type="nucleotide sequence ID" value="NZ_JABBVZ010000091.1"/>
</dbReference>
<evidence type="ECO:0000256" key="3">
    <source>
        <dbReference type="ARBA" id="ARBA00022833"/>
    </source>
</evidence>
<keyword evidence="4" id="KW-0805">Transcription regulation</keyword>
<sequence length="137" mass="15605">MSDVLEEKLRTHGLRATPQRVAVMEALLAEDHPDAETIFAHTRKQQQSMSLATVYHVLEKFEEAGLVSRLEMSGRRLYDGRTVPHDHVRCRACGRIEDVLRHPETQVMAPRGHGWRLTAPSLTWDGVCPDCQEVWHG</sequence>
<evidence type="ECO:0000256" key="4">
    <source>
        <dbReference type="ARBA" id="ARBA00023015"/>
    </source>
</evidence>
<dbReference type="InterPro" id="IPR036390">
    <property type="entry name" value="WH_DNA-bd_sf"/>
</dbReference>
<evidence type="ECO:0000256" key="8">
    <source>
        <dbReference type="PIRSR" id="PIRSR602481-2"/>
    </source>
</evidence>
<protein>
    <submittedName>
        <fullName evidence="9">Transcriptional repressor</fullName>
    </submittedName>
</protein>
<accession>A0A7Y0Q434</accession>
<keyword evidence="3 7" id="KW-0862">Zinc</keyword>
<dbReference type="InterPro" id="IPR036388">
    <property type="entry name" value="WH-like_DNA-bd_sf"/>
</dbReference>